<evidence type="ECO:0000313" key="14">
    <source>
        <dbReference type="Proteomes" id="UP001302812"/>
    </source>
</evidence>
<dbReference type="CDD" id="cd07600">
    <property type="entry name" value="BAR_Gvp36"/>
    <property type="match status" value="1"/>
</dbReference>
<keyword evidence="8" id="KW-0539">Nucleus</keyword>
<keyword evidence="3" id="KW-0507">mRNA processing</keyword>
<dbReference type="InterPro" id="IPR027141">
    <property type="entry name" value="LSm4/Sm_D1/D3"/>
</dbReference>
<dbReference type="InterPro" id="IPR047575">
    <property type="entry name" value="Sm"/>
</dbReference>
<evidence type="ECO:0000256" key="10">
    <source>
        <dbReference type="PROSITE-ProRule" id="PRU00708"/>
    </source>
</evidence>
<feature type="domain" description="Sm" evidence="12">
    <location>
        <begin position="303"/>
        <end position="376"/>
    </location>
</feature>
<dbReference type="InterPro" id="IPR010920">
    <property type="entry name" value="LSM_dom_sf"/>
</dbReference>
<feature type="compositionally biased region" description="Gly residues" evidence="11">
    <location>
        <begin position="390"/>
        <end position="399"/>
    </location>
</feature>
<evidence type="ECO:0000256" key="7">
    <source>
        <dbReference type="ARBA" id="ARBA00023187"/>
    </source>
</evidence>
<dbReference type="Gene3D" id="1.20.1270.60">
    <property type="entry name" value="Arfaptin homology (AH) domain/BAR domain"/>
    <property type="match status" value="1"/>
</dbReference>
<evidence type="ECO:0000256" key="9">
    <source>
        <dbReference type="ARBA" id="ARBA00023274"/>
    </source>
</evidence>
<dbReference type="GO" id="GO:0097525">
    <property type="term" value="C:spliceosomal snRNP complex"/>
    <property type="evidence" value="ECO:0007669"/>
    <property type="project" value="UniProtKB-ARBA"/>
</dbReference>
<keyword evidence="4" id="KW-0747">Spliceosome</keyword>
<feature type="compositionally biased region" description="Basic and acidic residues" evidence="11">
    <location>
        <begin position="233"/>
        <end position="242"/>
    </location>
</feature>
<dbReference type="GO" id="GO:0000956">
    <property type="term" value="P:nuclear-transcribed mRNA catabolic process"/>
    <property type="evidence" value="ECO:0007669"/>
    <property type="project" value="InterPro"/>
</dbReference>
<dbReference type="InterPro" id="IPR027267">
    <property type="entry name" value="AH/BAR_dom_sf"/>
</dbReference>
<dbReference type="InterPro" id="IPR001163">
    <property type="entry name" value="Sm_dom_euk/arc"/>
</dbReference>
<reference evidence="13" key="2">
    <citation type="submission" date="2023-05" db="EMBL/GenBank/DDBJ databases">
        <authorList>
            <consortium name="Lawrence Berkeley National Laboratory"/>
            <person name="Steindorff A."/>
            <person name="Hensen N."/>
            <person name="Bonometti L."/>
            <person name="Westerberg I."/>
            <person name="Brannstrom I.O."/>
            <person name="Guillou S."/>
            <person name="Cros-Aarteil S."/>
            <person name="Calhoun S."/>
            <person name="Haridas S."/>
            <person name="Kuo A."/>
            <person name="Mondo S."/>
            <person name="Pangilinan J."/>
            <person name="Riley R."/>
            <person name="Labutti K."/>
            <person name="Andreopoulos B."/>
            <person name="Lipzen A."/>
            <person name="Chen C."/>
            <person name="Yanf M."/>
            <person name="Daum C."/>
            <person name="Ng V."/>
            <person name="Clum A."/>
            <person name="Ohm R."/>
            <person name="Martin F."/>
            <person name="Silar P."/>
            <person name="Natvig D."/>
            <person name="Lalanne C."/>
            <person name="Gautier V."/>
            <person name="Ament-Velasquez S.L."/>
            <person name="Kruys A."/>
            <person name="Hutchinson M.I."/>
            <person name="Powell A.J."/>
            <person name="Barry K."/>
            <person name="Miller A.N."/>
            <person name="Grigoriev I.V."/>
            <person name="Debuchy R."/>
            <person name="Gladieux P."/>
            <person name="Thoren M.H."/>
            <person name="Johannesson H."/>
        </authorList>
    </citation>
    <scope>NUCLEOTIDE SEQUENCE</scope>
    <source>
        <strain evidence="13">CBS 508.74</strain>
    </source>
</reference>
<dbReference type="Pfam" id="PF23276">
    <property type="entry name" value="TPR_24"/>
    <property type="match status" value="1"/>
</dbReference>
<protein>
    <recommendedName>
        <fullName evidence="12">Sm domain-containing protein</fullName>
    </recommendedName>
</protein>
<evidence type="ECO:0000256" key="2">
    <source>
        <dbReference type="ARBA" id="ARBA00006850"/>
    </source>
</evidence>
<keyword evidence="7" id="KW-0508">mRNA splicing</keyword>
<evidence type="ECO:0000256" key="6">
    <source>
        <dbReference type="ARBA" id="ARBA00022884"/>
    </source>
</evidence>
<dbReference type="CDD" id="cd01723">
    <property type="entry name" value="LSm4"/>
    <property type="match status" value="1"/>
</dbReference>
<keyword evidence="6" id="KW-0694">RNA-binding</keyword>
<dbReference type="InterPro" id="IPR018859">
    <property type="entry name" value="BAR_dom-cont"/>
</dbReference>
<keyword evidence="5" id="KW-0677">Repeat</keyword>
<organism evidence="13 14">
    <name type="scientific">Canariomyces notabilis</name>
    <dbReference type="NCBI Taxonomy" id="2074819"/>
    <lineage>
        <taxon>Eukaryota</taxon>
        <taxon>Fungi</taxon>
        <taxon>Dikarya</taxon>
        <taxon>Ascomycota</taxon>
        <taxon>Pezizomycotina</taxon>
        <taxon>Sordariomycetes</taxon>
        <taxon>Sordariomycetidae</taxon>
        <taxon>Sordariales</taxon>
        <taxon>Chaetomiaceae</taxon>
        <taxon>Canariomyces</taxon>
    </lineage>
</organism>
<keyword evidence="14" id="KW-1185">Reference proteome</keyword>
<evidence type="ECO:0000256" key="11">
    <source>
        <dbReference type="SAM" id="MobiDB-lite"/>
    </source>
</evidence>
<dbReference type="SMART" id="SM00651">
    <property type="entry name" value="Sm"/>
    <property type="match status" value="1"/>
</dbReference>
<dbReference type="NCBIfam" id="TIGR00756">
    <property type="entry name" value="PPR"/>
    <property type="match status" value="1"/>
</dbReference>
<dbReference type="EMBL" id="MU853367">
    <property type="protein sequence ID" value="KAK4107944.1"/>
    <property type="molecule type" value="Genomic_DNA"/>
</dbReference>
<evidence type="ECO:0000313" key="13">
    <source>
        <dbReference type="EMBL" id="KAK4107944.1"/>
    </source>
</evidence>
<dbReference type="AlphaFoldDB" id="A0AAN6QFQ4"/>
<dbReference type="PANTHER" id="PTHR23338">
    <property type="entry name" value="SMALL NUCLEAR RIBONUCLEOPROTEIN SM"/>
    <property type="match status" value="1"/>
</dbReference>
<gene>
    <name evidence="13" type="ORF">N656DRAFT_792845</name>
</gene>
<feature type="region of interest" description="Disordered" evidence="11">
    <location>
        <begin position="383"/>
        <end position="440"/>
    </location>
</feature>
<dbReference type="Gene3D" id="1.25.40.10">
    <property type="entry name" value="Tetratricopeptide repeat domain"/>
    <property type="match status" value="2"/>
</dbReference>
<dbReference type="GeneID" id="89941243"/>
<dbReference type="SUPFAM" id="SSF50182">
    <property type="entry name" value="Sm-like ribonucleoproteins"/>
    <property type="match status" value="1"/>
</dbReference>
<reference evidence="13" key="1">
    <citation type="journal article" date="2023" name="Mol. Phylogenet. Evol.">
        <title>Genome-scale phylogeny and comparative genomics of the fungal order Sordariales.</title>
        <authorList>
            <person name="Hensen N."/>
            <person name="Bonometti L."/>
            <person name="Westerberg I."/>
            <person name="Brannstrom I.O."/>
            <person name="Guillou S."/>
            <person name="Cros-Aarteil S."/>
            <person name="Calhoun S."/>
            <person name="Haridas S."/>
            <person name="Kuo A."/>
            <person name="Mondo S."/>
            <person name="Pangilinan J."/>
            <person name="Riley R."/>
            <person name="LaButti K."/>
            <person name="Andreopoulos B."/>
            <person name="Lipzen A."/>
            <person name="Chen C."/>
            <person name="Yan M."/>
            <person name="Daum C."/>
            <person name="Ng V."/>
            <person name="Clum A."/>
            <person name="Steindorff A."/>
            <person name="Ohm R.A."/>
            <person name="Martin F."/>
            <person name="Silar P."/>
            <person name="Natvig D.O."/>
            <person name="Lalanne C."/>
            <person name="Gautier V."/>
            <person name="Ament-Velasquez S.L."/>
            <person name="Kruys A."/>
            <person name="Hutchinson M.I."/>
            <person name="Powell A.J."/>
            <person name="Barry K."/>
            <person name="Miller A.N."/>
            <person name="Grigoriev I.V."/>
            <person name="Debuchy R."/>
            <person name="Gladieux P."/>
            <person name="Hiltunen Thoren M."/>
            <person name="Johannesson H."/>
        </authorList>
    </citation>
    <scope>NUCLEOTIDE SEQUENCE</scope>
    <source>
        <strain evidence="13">CBS 508.74</strain>
    </source>
</reference>
<dbReference type="PROSITE" id="PS52002">
    <property type="entry name" value="SM"/>
    <property type="match status" value="1"/>
</dbReference>
<evidence type="ECO:0000256" key="3">
    <source>
        <dbReference type="ARBA" id="ARBA00022664"/>
    </source>
</evidence>
<feature type="region of interest" description="Disordered" evidence="11">
    <location>
        <begin position="223"/>
        <end position="253"/>
    </location>
</feature>
<dbReference type="InterPro" id="IPR057027">
    <property type="entry name" value="TPR_mt"/>
</dbReference>
<sequence>MDAFKGLQKSLTSLGGQITPFASRTFQYTKEQLGQAEDKTQLPPDYIDLEKRVDALKAVHQKMLAVTSQYSHEAYDYPPNIKETFQDLGRTVSEKVQLLSNATSPAEAQAALTAPPTAKPQPKTFHHAIARASLASSQTLHQRHTGAGEDPLATALEKYALAMERVGEARLAQDAQIQSRFLAGWNTTLNTKIQFATRARKAVEKARLTLDAVKARVKGTTWKLPGAASSPRAETHDDHELSPEAQEEIEKAEDEFVTQTEEAVGVMKNVQLIAAQMEFHKKAYEILSELAPVIDGLQVEQELPLGLLNAAQGHPMLVELKNGETLNGHLVLCDTWMNLTLREVVQTSPEGDKFMRLPEVYVKGNNIKYLRVPDEIIDIVKEQQQSQQGGYRGGRGGQGRGDHGGRGGDRGRGGRGRGGGRGGRGGRGSLHRHTPQSSARSLVLNASHHMPAGSFQQSRLLVARALHVRSSLMDSSCEVVAGQSERRPAPAGSEPPHVSASQLVRQLLRSDIVHIYPRKLRPITTPVIYEALRTLRNHSGQAGKIRQLVTYLVAERGERPNVFLYEALVTASWDTTTGSASDLVAIMEEMWDTGITPSPSFYHSALRLLAIHPDYLTRNAILKSMRDQGIELTDEGKCSVALGLLRDPQLEMALEYLAQMCREGTEIPDWVFSVYFYVLGKQGFLDEALQLLQQRIGGSDGSAVSVPLSTWYFFLEECSNALHHPGTVFIWERMVQTGMINPSDGIALNVLYTASRHGNSTLATEVIQLLSARRVRLGFHHYEALLDCYMHEGDIENAFEVLHIMTEAGVQPDQSSTRSIFYALKDSPELSAKALETLSKLRKQHDIPISAVNVLLEALAQRGDMPKALDLYRQLSQLCSSGPNQQTFVVLLRSAQDEVSRDFLISEMERFSIRIPSGLLNRQSAALAR</sequence>
<dbReference type="GO" id="GO:0003723">
    <property type="term" value="F:RNA binding"/>
    <property type="evidence" value="ECO:0007669"/>
    <property type="project" value="UniProtKB-KW"/>
</dbReference>
<feature type="compositionally biased region" description="Basic and acidic residues" evidence="11">
    <location>
        <begin position="400"/>
        <end position="412"/>
    </location>
</feature>
<feature type="compositionally biased region" description="Gly residues" evidence="11">
    <location>
        <begin position="416"/>
        <end position="428"/>
    </location>
</feature>
<evidence type="ECO:0000259" key="12">
    <source>
        <dbReference type="PROSITE" id="PS52002"/>
    </source>
</evidence>
<evidence type="ECO:0000256" key="4">
    <source>
        <dbReference type="ARBA" id="ARBA00022728"/>
    </source>
</evidence>
<dbReference type="Gene3D" id="2.30.30.100">
    <property type="match status" value="1"/>
</dbReference>
<dbReference type="InterPro" id="IPR002885">
    <property type="entry name" value="PPR_rpt"/>
</dbReference>
<comment type="caution">
    <text evidence="13">The sequence shown here is derived from an EMBL/GenBank/DDBJ whole genome shotgun (WGS) entry which is preliminary data.</text>
</comment>
<evidence type="ECO:0000256" key="1">
    <source>
        <dbReference type="ARBA" id="ARBA00004123"/>
    </source>
</evidence>
<dbReference type="RefSeq" id="XP_064665514.1">
    <property type="nucleotide sequence ID" value="XM_064817118.1"/>
</dbReference>
<dbReference type="GO" id="GO:0000398">
    <property type="term" value="P:mRNA splicing, via spliceosome"/>
    <property type="evidence" value="ECO:0007669"/>
    <property type="project" value="InterPro"/>
</dbReference>
<feature type="repeat" description="PPR" evidence="10">
    <location>
        <begin position="778"/>
        <end position="812"/>
    </location>
</feature>
<dbReference type="SUPFAM" id="SSF103657">
    <property type="entry name" value="BAR/IMD domain-like"/>
    <property type="match status" value="1"/>
</dbReference>
<dbReference type="GO" id="GO:0005681">
    <property type="term" value="C:spliceosomal complex"/>
    <property type="evidence" value="ECO:0007669"/>
    <property type="project" value="UniProtKB-KW"/>
</dbReference>
<name>A0AAN6QFQ4_9PEZI</name>
<keyword evidence="9" id="KW-0687">Ribonucleoprotein</keyword>
<comment type="similarity">
    <text evidence="2">Belongs to the snRNP Sm proteins family.</text>
</comment>
<dbReference type="Pfam" id="PF10455">
    <property type="entry name" value="BAR_2"/>
    <property type="match status" value="1"/>
</dbReference>
<dbReference type="FunFam" id="2.30.30.100:FF:000024">
    <property type="entry name" value="U6 snRNA-associated Sm-like protein LSm4"/>
    <property type="match status" value="1"/>
</dbReference>
<evidence type="ECO:0000256" key="5">
    <source>
        <dbReference type="ARBA" id="ARBA00022737"/>
    </source>
</evidence>
<proteinExistence type="inferred from homology"/>
<comment type="subcellular location">
    <subcellularLocation>
        <location evidence="1">Nucleus</location>
    </subcellularLocation>
</comment>
<dbReference type="Pfam" id="PF01423">
    <property type="entry name" value="LSM"/>
    <property type="match status" value="1"/>
</dbReference>
<dbReference type="PROSITE" id="PS51375">
    <property type="entry name" value="PPR"/>
    <property type="match status" value="1"/>
</dbReference>
<dbReference type="Proteomes" id="UP001302812">
    <property type="component" value="Unassembled WGS sequence"/>
</dbReference>
<dbReference type="InterPro" id="IPR011990">
    <property type="entry name" value="TPR-like_helical_dom_sf"/>
</dbReference>
<accession>A0AAN6QFQ4</accession>
<dbReference type="InterPro" id="IPR034101">
    <property type="entry name" value="Lsm4"/>
</dbReference>
<evidence type="ECO:0000256" key="8">
    <source>
        <dbReference type="ARBA" id="ARBA00023242"/>
    </source>
</evidence>